<accession>A0A2A3TWE9</accession>
<keyword evidence="2" id="KW-0229">DNA integration</keyword>
<dbReference type="InterPro" id="IPR050808">
    <property type="entry name" value="Phage_Integrase"/>
</dbReference>
<evidence type="ECO:0000256" key="5">
    <source>
        <dbReference type="PROSITE-ProRule" id="PRU01248"/>
    </source>
</evidence>
<dbReference type="InterPro" id="IPR011010">
    <property type="entry name" value="DNA_brk_join_enz"/>
</dbReference>
<dbReference type="GO" id="GO:0006310">
    <property type="term" value="P:DNA recombination"/>
    <property type="evidence" value="ECO:0007669"/>
    <property type="project" value="UniProtKB-KW"/>
</dbReference>
<evidence type="ECO:0000256" key="4">
    <source>
        <dbReference type="ARBA" id="ARBA00023172"/>
    </source>
</evidence>
<gene>
    <name evidence="7" type="ORF">CNR29_04930</name>
</gene>
<reference evidence="7 8" key="1">
    <citation type="submission" date="2017-09" db="EMBL/GenBank/DDBJ databases">
        <title>Genome sequence of Lactobacillus brevis D7.</title>
        <authorList>
            <person name="Kwon M.-S."/>
            <person name="Lim S.K."/>
            <person name="Choi H.-J."/>
        </authorList>
    </citation>
    <scope>NUCLEOTIDE SEQUENCE [LARGE SCALE GENOMIC DNA]</scope>
    <source>
        <strain evidence="7 8">D7</strain>
    </source>
</reference>
<dbReference type="GO" id="GO:0003677">
    <property type="term" value="F:DNA binding"/>
    <property type="evidence" value="ECO:0007669"/>
    <property type="project" value="UniProtKB-UniRule"/>
</dbReference>
<evidence type="ECO:0000313" key="8">
    <source>
        <dbReference type="Proteomes" id="UP000217918"/>
    </source>
</evidence>
<dbReference type="InterPro" id="IPR044068">
    <property type="entry name" value="CB"/>
</dbReference>
<evidence type="ECO:0000256" key="3">
    <source>
        <dbReference type="ARBA" id="ARBA00023125"/>
    </source>
</evidence>
<evidence type="ECO:0000256" key="1">
    <source>
        <dbReference type="ARBA" id="ARBA00008857"/>
    </source>
</evidence>
<dbReference type="GO" id="GO:0015074">
    <property type="term" value="P:DNA integration"/>
    <property type="evidence" value="ECO:0007669"/>
    <property type="project" value="UniProtKB-KW"/>
</dbReference>
<evidence type="ECO:0000313" key="7">
    <source>
        <dbReference type="EMBL" id="PBQ23382.1"/>
    </source>
</evidence>
<dbReference type="Gene3D" id="1.10.443.10">
    <property type="entry name" value="Intergrase catalytic core"/>
    <property type="match status" value="1"/>
</dbReference>
<dbReference type="Pfam" id="PF00589">
    <property type="entry name" value="Phage_integrase"/>
    <property type="match status" value="1"/>
</dbReference>
<dbReference type="InterPro" id="IPR013762">
    <property type="entry name" value="Integrase-like_cat_sf"/>
</dbReference>
<keyword evidence="3 5" id="KW-0238">DNA-binding</keyword>
<proteinExistence type="inferred from homology"/>
<sequence length="487" mass="56019">MKKMKKDSRIYTYETKNSRIRKYGVDFCRSYHGQKHSIRKRGFESSYDAIEWANKAERDAQLNTGTAKHVTVEEYYHQWMDRNEKYWSVETYHDYHMKFKNYLLPEFGKYELRDVTRDQFQRFISKLEKVPRSAGRVGYSSKTISTIKSYMSMLLNDAVYSGIIPSNKLRNLRIKSNVGVQNSEIDVKTYDRAIKTADRILSPGYLAAFYLSLVALRHGEILGMQPKNIFKDHVHIDLTRTAHQPEGGKTKTPAAVRNVPITPKIYQLLQGAVRYARQLYLDNDKQFTSDSFIFVNEEDASPWSYTRLNYIFDIINMAMGNRIAVYGSGSIYVDDSDGHRIIVDSNGQIRFATDNGFQPGKKSMVKLTYNIMDEYTGIEVTNEDSSKILVTTQVENVKAEARLLDKSGREIANATIGDKANVTILNNPHIFPHKMRHAFATFSVPVADDPVDVMKIMGHTDLRMTRYYDNGTKVGQQKIVNMMERLG</sequence>
<dbReference type="Proteomes" id="UP000217918">
    <property type="component" value="Unassembled WGS sequence"/>
</dbReference>
<protein>
    <recommendedName>
        <fullName evidence="6">Core-binding (CB) domain-containing protein</fullName>
    </recommendedName>
</protein>
<dbReference type="SUPFAM" id="SSF56349">
    <property type="entry name" value="DNA breaking-rejoining enzymes"/>
    <property type="match status" value="2"/>
</dbReference>
<feature type="domain" description="Core-binding (CB)" evidence="6">
    <location>
        <begin position="66"/>
        <end position="159"/>
    </location>
</feature>
<dbReference type="EMBL" id="NVYO01000001">
    <property type="protein sequence ID" value="PBQ23382.1"/>
    <property type="molecule type" value="Genomic_DNA"/>
</dbReference>
<dbReference type="Pfam" id="PF14659">
    <property type="entry name" value="Phage_int_SAM_3"/>
    <property type="match status" value="1"/>
</dbReference>
<dbReference type="PANTHER" id="PTHR30629:SF2">
    <property type="entry name" value="PROPHAGE INTEGRASE INTS-RELATED"/>
    <property type="match status" value="1"/>
</dbReference>
<dbReference type="AlphaFoldDB" id="A0A2A3TWE9"/>
<evidence type="ECO:0000259" key="6">
    <source>
        <dbReference type="PROSITE" id="PS51900"/>
    </source>
</evidence>
<dbReference type="InterPro" id="IPR010998">
    <property type="entry name" value="Integrase_recombinase_N"/>
</dbReference>
<dbReference type="Gene3D" id="1.10.150.130">
    <property type="match status" value="1"/>
</dbReference>
<comment type="caution">
    <text evidence="7">The sequence shown here is derived from an EMBL/GenBank/DDBJ whole genome shotgun (WGS) entry which is preliminary data.</text>
</comment>
<evidence type="ECO:0000256" key="2">
    <source>
        <dbReference type="ARBA" id="ARBA00022908"/>
    </source>
</evidence>
<dbReference type="InterPro" id="IPR002104">
    <property type="entry name" value="Integrase_catalytic"/>
</dbReference>
<dbReference type="PROSITE" id="PS51900">
    <property type="entry name" value="CB"/>
    <property type="match status" value="1"/>
</dbReference>
<dbReference type="InterPro" id="IPR004107">
    <property type="entry name" value="Integrase_SAM-like_N"/>
</dbReference>
<dbReference type="PANTHER" id="PTHR30629">
    <property type="entry name" value="PROPHAGE INTEGRASE"/>
    <property type="match status" value="1"/>
</dbReference>
<comment type="similarity">
    <text evidence="1">Belongs to the 'phage' integrase family.</text>
</comment>
<name>A0A2A3TWE9_LEVBR</name>
<organism evidence="7 8">
    <name type="scientific">Levilactobacillus brevis</name>
    <name type="common">Lactobacillus brevis</name>
    <dbReference type="NCBI Taxonomy" id="1580"/>
    <lineage>
        <taxon>Bacteria</taxon>
        <taxon>Bacillati</taxon>
        <taxon>Bacillota</taxon>
        <taxon>Bacilli</taxon>
        <taxon>Lactobacillales</taxon>
        <taxon>Lactobacillaceae</taxon>
        <taxon>Levilactobacillus</taxon>
    </lineage>
</organism>
<keyword evidence="4" id="KW-0233">DNA recombination</keyword>